<feature type="repeat" description="LDL-receptor class B" evidence="7">
    <location>
        <begin position="269"/>
        <end position="312"/>
    </location>
</feature>
<proteinExistence type="predicted"/>
<dbReference type="SMART" id="SM00042">
    <property type="entry name" value="CUB"/>
    <property type="match status" value="1"/>
</dbReference>
<dbReference type="Pfam" id="PF00058">
    <property type="entry name" value="Ldl_recept_b"/>
    <property type="match status" value="2"/>
</dbReference>
<dbReference type="PROSITE" id="PS01180">
    <property type="entry name" value="CUB"/>
    <property type="match status" value="1"/>
</dbReference>
<evidence type="ECO:0000256" key="6">
    <source>
        <dbReference type="PROSITE-ProRule" id="PRU00059"/>
    </source>
</evidence>
<evidence type="ECO:0000256" key="8">
    <source>
        <dbReference type="SAM" id="SignalP"/>
    </source>
</evidence>
<evidence type="ECO:0000256" key="5">
    <source>
        <dbReference type="ARBA" id="ARBA00023180"/>
    </source>
</evidence>
<evidence type="ECO:0000259" key="9">
    <source>
        <dbReference type="PROSITE" id="PS01180"/>
    </source>
</evidence>
<dbReference type="PANTHER" id="PTHR46513">
    <property type="entry name" value="VITELLOGENIN RECEPTOR-LIKE PROTEIN-RELATED-RELATED"/>
    <property type="match status" value="1"/>
</dbReference>
<dbReference type="Proteomes" id="UP001519460">
    <property type="component" value="Unassembled WGS sequence"/>
</dbReference>
<dbReference type="Gene3D" id="2.120.10.30">
    <property type="entry name" value="TolB, C-terminal domain"/>
    <property type="match status" value="1"/>
</dbReference>
<dbReference type="SUPFAM" id="SSF49854">
    <property type="entry name" value="Spermadhesin, CUB domain"/>
    <property type="match status" value="1"/>
</dbReference>
<feature type="signal peptide" evidence="8">
    <location>
        <begin position="1"/>
        <end position="19"/>
    </location>
</feature>
<evidence type="ECO:0000256" key="3">
    <source>
        <dbReference type="ARBA" id="ARBA00022737"/>
    </source>
</evidence>
<name>A0ABD0K5U8_9CAEN</name>
<feature type="repeat" description="LDL-receptor class B" evidence="7">
    <location>
        <begin position="181"/>
        <end position="225"/>
    </location>
</feature>
<organism evidence="10 11">
    <name type="scientific">Batillaria attramentaria</name>
    <dbReference type="NCBI Taxonomy" id="370345"/>
    <lineage>
        <taxon>Eukaryota</taxon>
        <taxon>Metazoa</taxon>
        <taxon>Spiralia</taxon>
        <taxon>Lophotrochozoa</taxon>
        <taxon>Mollusca</taxon>
        <taxon>Gastropoda</taxon>
        <taxon>Caenogastropoda</taxon>
        <taxon>Sorbeoconcha</taxon>
        <taxon>Cerithioidea</taxon>
        <taxon>Batillariidae</taxon>
        <taxon>Batillaria</taxon>
    </lineage>
</organism>
<reference evidence="10 11" key="1">
    <citation type="journal article" date="2023" name="Sci. Data">
        <title>Genome assembly of the Korean intertidal mud-creeper Batillaria attramentaria.</title>
        <authorList>
            <person name="Patra A.K."/>
            <person name="Ho P.T."/>
            <person name="Jun S."/>
            <person name="Lee S.J."/>
            <person name="Kim Y."/>
            <person name="Won Y.J."/>
        </authorList>
    </citation>
    <scope>NUCLEOTIDE SEQUENCE [LARGE SCALE GENOMIC DNA]</scope>
    <source>
        <strain evidence="10">Wonlab-2016</strain>
    </source>
</reference>
<feature type="domain" description="CUB" evidence="9">
    <location>
        <begin position="20"/>
        <end position="135"/>
    </location>
</feature>
<dbReference type="InterPro" id="IPR011042">
    <property type="entry name" value="6-blade_b-propeller_TolB-like"/>
</dbReference>
<dbReference type="InterPro" id="IPR050778">
    <property type="entry name" value="Cueball_EGF_LRP_Nidogen"/>
</dbReference>
<keyword evidence="3" id="KW-0677">Repeat</keyword>
<protein>
    <recommendedName>
        <fullName evidence="9">CUB domain-containing protein</fullName>
    </recommendedName>
</protein>
<keyword evidence="5" id="KW-0325">Glycoprotein</keyword>
<evidence type="ECO:0000313" key="10">
    <source>
        <dbReference type="EMBL" id="KAK7482463.1"/>
    </source>
</evidence>
<keyword evidence="2 8" id="KW-0732">Signal</keyword>
<evidence type="ECO:0000256" key="2">
    <source>
        <dbReference type="ARBA" id="ARBA00022729"/>
    </source>
</evidence>
<feature type="repeat" description="LDL-receptor class B" evidence="7">
    <location>
        <begin position="313"/>
        <end position="358"/>
    </location>
</feature>
<dbReference type="Pfam" id="PF00431">
    <property type="entry name" value="CUB"/>
    <property type="match status" value="1"/>
</dbReference>
<gene>
    <name evidence="10" type="ORF">BaRGS_00026280</name>
</gene>
<keyword evidence="4" id="KW-1015">Disulfide bond</keyword>
<feature type="chain" id="PRO_5044886421" description="CUB domain-containing protein" evidence="8">
    <location>
        <begin position="20"/>
        <end position="370"/>
    </location>
</feature>
<evidence type="ECO:0000256" key="7">
    <source>
        <dbReference type="PROSITE-ProRule" id="PRU00461"/>
    </source>
</evidence>
<keyword evidence="11" id="KW-1185">Reference proteome</keyword>
<evidence type="ECO:0000313" key="11">
    <source>
        <dbReference type="Proteomes" id="UP001519460"/>
    </source>
</evidence>
<dbReference type="SMART" id="SM00135">
    <property type="entry name" value="LY"/>
    <property type="match status" value="4"/>
</dbReference>
<dbReference type="FunFam" id="2.120.10.30:FF:000241">
    <property type="entry name" value="Low-density lipoprotein receptor-related protein 6"/>
    <property type="match status" value="1"/>
</dbReference>
<dbReference type="InterPro" id="IPR000033">
    <property type="entry name" value="LDLR_classB_rpt"/>
</dbReference>
<dbReference type="EMBL" id="JACVVK020000244">
    <property type="protein sequence ID" value="KAK7482463.1"/>
    <property type="molecule type" value="Genomic_DNA"/>
</dbReference>
<comment type="caution">
    <text evidence="10">The sequence shown here is derived from an EMBL/GenBank/DDBJ whole genome shotgun (WGS) entry which is preliminary data.</text>
</comment>
<dbReference type="SUPFAM" id="SSF63825">
    <property type="entry name" value="YWTD domain"/>
    <property type="match status" value="1"/>
</dbReference>
<sequence>MLVWILIGLAAVTLHHAEACGGTFTEREGIIQSPRYPANYPNNQDCVYVINRPWGERITLSFTKFAVGWMIHHDRCRFDSLTIQDGSSEDAPVLGEFCGTELPPDKRSFQNSMRIRFRTNSYRTNTGFKATYTSAVHNDTFLLITDSTANSIYRIDYDTFSHMKVPVTRYPFSVDYDPVGDRMYWTDLHTREIRSARLNGSDSRALWVSRHANASLHGLAVDPLSRLVFYMDTDSKEIGMVTIDSGLHKTILTVDIDAPRCITLDTMNGVMYWSDVGRRDKIERANYDGSDRKVLVSTRLSVPNGLAVDVAKNRLYWVDAGTNKVETCDLNGNDRRLIYTHWWSWLHDPHYFGLALHKDKLYITDWGPRA</sequence>
<dbReference type="PANTHER" id="PTHR46513:SF44">
    <property type="entry name" value="LDL RECEPTOR RELATED PROTEIN 4"/>
    <property type="match status" value="1"/>
</dbReference>
<dbReference type="AlphaFoldDB" id="A0ABD0K5U8"/>
<accession>A0ABD0K5U8</accession>
<dbReference type="PROSITE" id="PS51120">
    <property type="entry name" value="LDLRB"/>
    <property type="match status" value="3"/>
</dbReference>
<comment type="caution">
    <text evidence="6">Lacks conserved residue(s) required for the propagation of feature annotation.</text>
</comment>
<dbReference type="Gene3D" id="2.60.120.290">
    <property type="entry name" value="Spermadhesin, CUB domain"/>
    <property type="match status" value="1"/>
</dbReference>
<dbReference type="InterPro" id="IPR035914">
    <property type="entry name" value="Sperma_CUB_dom_sf"/>
</dbReference>
<evidence type="ECO:0000256" key="1">
    <source>
        <dbReference type="ARBA" id="ARBA00022536"/>
    </source>
</evidence>
<dbReference type="CDD" id="cd00041">
    <property type="entry name" value="CUB"/>
    <property type="match status" value="1"/>
</dbReference>
<keyword evidence="1" id="KW-0245">EGF-like domain</keyword>
<feature type="non-terminal residue" evidence="10">
    <location>
        <position position="370"/>
    </location>
</feature>
<dbReference type="InterPro" id="IPR000859">
    <property type="entry name" value="CUB_dom"/>
</dbReference>
<evidence type="ECO:0000256" key="4">
    <source>
        <dbReference type="ARBA" id="ARBA00023157"/>
    </source>
</evidence>
<dbReference type="FunFam" id="2.60.120.290:FF:000013">
    <property type="entry name" value="Membrane frizzled-related protein"/>
    <property type="match status" value="1"/>
</dbReference>